<name>A0A4S4LA78_9AGAM</name>
<dbReference type="OrthoDB" id="3262007at2759"/>
<comment type="caution">
    <text evidence="1">The sequence shown here is derived from an EMBL/GenBank/DDBJ whole genome shotgun (WGS) entry which is preliminary data.</text>
</comment>
<dbReference type="Proteomes" id="UP000308199">
    <property type="component" value="Unassembled WGS sequence"/>
</dbReference>
<reference evidence="1 2" key="1">
    <citation type="submission" date="2019-02" db="EMBL/GenBank/DDBJ databases">
        <title>Genome sequencing of the rare red list fungi Phellinidium pouzarii.</title>
        <authorList>
            <person name="Buettner E."/>
            <person name="Kellner H."/>
        </authorList>
    </citation>
    <scope>NUCLEOTIDE SEQUENCE [LARGE SCALE GENOMIC DNA]</scope>
    <source>
        <strain evidence="1 2">DSM 108285</strain>
    </source>
</reference>
<dbReference type="EMBL" id="SGPK01000101">
    <property type="protein sequence ID" value="THH08407.1"/>
    <property type="molecule type" value="Genomic_DNA"/>
</dbReference>
<sequence>MEKLRKLKEQHENDLAFTTSLLAASMSAGVNAVLDLAQGRQKDLDIASSLAINQLVGSANDLSIARQEFDALSTFIKETTSKAYNQAFLLDVRIFP</sequence>
<evidence type="ECO:0000313" key="2">
    <source>
        <dbReference type="Proteomes" id="UP000308199"/>
    </source>
</evidence>
<proteinExistence type="predicted"/>
<evidence type="ECO:0000313" key="1">
    <source>
        <dbReference type="EMBL" id="THH08407.1"/>
    </source>
</evidence>
<organism evidence="1 2">
    <name type="scientific">Phellinidium pouzarii</name>
    <dbReference type="NCBI Taxonomy" id="167371"/>
    <lineage>
        <taxon>Eukaryota</taxon>
        <taxon>Fungi</taxon>
        <taxon>Dikarya</taxon>
        <taxon>Basidiomycota</taxon>
        <taxon>Agaricomycotina</taxon>
        <taxon>Agaricomycetes</taxon>
        <taxon>Hymenochaetales</taxon>
        <taxon>Hymenochaetaceae</taxon>
        <taxon>Phellinidium</taxon>
    </lineage>
</organism>
<accession>A0A4S4LA78</accession>
<dbReference type="AlphaFoldDB" id="A0A4S4LA78"/>
<gene>
    <name evidence="1" type="ORF">EW145_g2728</name>
</gene>
<protein>
    <submittedName>
        <fullName evidence="1">Uncharacterized protein</fullName>
    </submittedName>
</protein>
<keyword evidence="2" id="KW-1185">Reference proteome</keyword>